<evidence type="ECO:0000313" key="2">
    <source>
        <dbReference type="Proteomes" id="UP000016584"/>
    </source>
</evidence>
<keyword evidence="2" id="KW-1185">Reference proteome</keyword>
<dbReference type="Proteomes" id="UP000016584">
    <property type="component" value="Unassembled WGS sequence"/>
</dbReference>
<dbReference type="AlphaFoldDB" id="U2HBE6"/>
<dbReference type="EMBL" id="ATDL01000015">
    <property type="protein sequence ID" value="ERJ59046.1"/>
    <property type="molecule type" value="Genomic_DNA"/>
</dbReference>
<reference evidence="1 2" key="1">
    <citation type="journal article" date="2013" name="Genome Announc.">
        <title>The Draft Genome Sequence of Sphingomonas paucimobilis Strain HER1398 (Proteobacteria), Host to the Giant PAU Phage, Indicates That It Is a Member of the Genus Sphingobacterium (Bacteroidetes).</title>
        <authorList>
            <person name="White R.A.III."/>
            <person name="Suttle C.A."/>
        </authorList>
    </citation>
    <scope>NUCLEOTIDE SEQUENCE [LARGE SCALE GENOMIC DNA]</scope>
    <source>
        <strain evidence="1 2">HER1398</strain>
    </source>
</reference>
<gene>
    <name evidence="1" type="ORF">M472_09710</name>
</gene>
<organism evidence="1 2">
    <name type="scientific">Sphingobacterium paucimobilis HER1398</name>
    <dbReference type="NCBI Taxonomy" id="1346330"/>
    <lineage>
        <taxon>Bacteria</taxon>
        <taxon>Pseudomonadati</taxon>
        <taxon>Bacteroidota</taxon>
        <taxon>Sphingobacteriia</taxon>
        <taxon>Sphingobacteriales</taxon>
        <taxon>Sphingobacteriaceae</taxon>
        <taxon>Sphingobacterium</taxon>
    </lineage>
</organism>
<sequence length="44" mass="5230">MLVSLCDGKYIFPVGLAIYNSPEKIFKAHFYPFVWNLLHLEHMF</sequence>
<evidence type="ECO:0000313" key="1">
    <source>
        <dbReference type="EMBL" id="ERJ59046.1"/>
    </source>
</evidence>
<dbReference type="STRING" id="1346330.M472_09710"/>
<comment type="caution">
    <text evidence="1">The sequence shown here is derived from an EMBL/GenBank/DDBJ whole genome shotgun (WGS) entry which is preliminary data.</text>
</comment>
<proteinExistence type="predicted"/>
<protein>
    <submittedName>
        <fullName evidence="1">Uncharacterized protein</fullName>
    </submittedName>
</protein>
<accession>U2HBE6</accession>
<name>U2HBE6_9SPHI</name>